<proteinExistence type="predicted"/>
<dbReference type="AlphaFoldDB" id="X1A5K1"/>
<evidence type="ECO:0000313" key="1">
    <source>
        <dbReference type="EMBL" id="GAG55461.1"/>
    </source>
</evidence>
<name>X1A5K1_9ZZZZ</name>
<dbReference type="EMBL" id="BART01002026">
    <property type="protein sequence ID" value="GAG55461.1"/>
    <property type="molecule type" value="Genomic_DNA"/>
</dbReference>
<dbReference type="SUPFAM" id="SSF53850">
    <property type="entry name" value="Periplasmic binding protein-like II"/>
    <property type="match status" value="1"/>
</dbReference>
<gene>
    <name evidence="1" type="ORF">S01H4_06527</name>
</gene>
<reference evidence="1" key="1">
    <citation type="journal article" date="2014" name="Front. Microbiol.">
        <title>High frequency of phylogenetically diverse reductive dehalogenase-homologous genes in deep subseafloor sedimentary metagenomes.</title>
        <authorList>
            <person name="Kawai M."/>
            <person name="Futagami T."/>
            <person name="Toyoda A."/>
            <person name="Takaki Y."/>
            <person name="Nishi S."/>
            <person name="Hori S."/>
            <person name="Arai W."/>
            <person name="Tsubouchi T."/>
            <person name="Morono Y."/>
            <person name="Uchiyama I."/>
            <person name="Ito T."/>
            <person name="Fujiyama A."/>
            <person name="Inagaki F."/>
            <person name="Takami H."/>
        </authorList>
    </citation>
    <scope>NUCLEOTIDE SEQUENCE</scope>
    <source>
        <strain evidence="1">Expedition CK06-06</strain>
    </source>
</reference>
<accession>X1A5K1</accession>
<organism evidence="1">
    <name type="scientific">marine sediment metagenome</name>
    <dbReference type="NCBI Taxonomy" id="412755"/>
    <lineage>
        <taxon>unclassified sequences</taxon>
        <taxon>metagenomes</taxon>
        <taxon>ecological metagenomes</taxon>
    </lineage>
</organism>
<sequence length="191" mass="21932">DGDGIRELPTGEKLEIIWDLYEHDLYTPVSEMVVSTAKEVGINLVLNQKEQTLHVENMYAGNFQMSTYDFFSAVEPFLQLNDWIPIETVAGSPFWHNNASVEMFSPEYEEFVDLMKEGADSPTDKRIELGKEANKIMAENIFKIHIGFGERPYIFSNRIGNVPLNGSRLWELGGTVPTFRPEQFYIKYPKN</sequence>
<protein>
    <recommendedName>
        <fullName evidence="2">Solute-binding protein family 5 domain-containing protein</fullName>
    </recommendedName>
</protein>
<dbReference type="Gene3D" id="3.10.105.10">
    <property type="entry name" value="Dipeptide-binding Protein, Domain 3"/>
    <property type="match status" value="1"/>
</dbReference>
<evidence type="ECO:0008006" key="2">
    <source>
        <dbReference type="Google" id="ProtNLM"/>
    </source>
</evidence>
<feature type="non-terminal residue" evidence="1">
    <location>
        <position position="1"/>
    </location>
</feature>
<comment type="caution">
    <text evidence="1">The sequence shown here is derived from an EMBL/GenBank/DDBJ whole genome shotgun (WGS) entry which is preliminary data.</text>
</comment>